<evidence type="ECO:0000313" key="14">
    <source>
        <dbReference type="Proteomes" id="UP001500767"/>
    </source>
</evidence>
<dbReference type="Proteomes" id="UP001500767">
    <property type="component" value="Unassembled WGS sequence"/>
</dbReference>
<evidence type="ECO:0000259" key="12">
    <source>
        <dbReference type="Pfam" id="PF00156"/>
    </source>
</evidence>
<organism evidence="13 14">
    <name type="scientific">Microlunatus spumicola</name>
    <dbReference type="NCBI Taxonomy" id="81499"/>
    <lineage>
        <taxon>Bacteria</taxon>
        <taxon>Bacillati</taxon>
        <taxon>Actinomycetota</taxon>
        <taxon>Actinomycetes</taxon>
        <taxon>Propionibacteriales</taxon>
        <taxon>Propionibacteriaceae</taxon>
        <taxon>Microlunatus</taxon>
    </lineage>
</organism>
<name>A0ABP6WN15_9ACTN</name>
<sequence>MAPDGTGSAAELVAGLIVEVPDFPKPGVTFSDITPLLASPAGLAAAVAGLAASAPTDVDAVVALEARGFIFGGPVALELGVGFVPVRKPNKLPREHVSITYDLEYGTETLAMHTDALAPGARVLVVDDVLATGGTLAATAELVHRLGAEVTAVAVVLELGFLGGRARLHEAGLTDVRALVSTGGA</sequence>
<evidence type="ECO:0000256" key="3">
    <source>
        <dbReference type="ARBA" id="ARBA00004496"/>
    </source>
</evidence>
<evidence type="ECO:0000256" key="2">
    <source>
        <dbReference type="ARBA" id="ARBA00003968"/>
    </source>
</evidence>
<dbReference type="EC" id="2.4.2.7" evidence="6 11"/>
<dbReference type="PANTHER" id="PTHR32315:SF3">
    <property type="entry name" value="ADENINE PHOSPHORIBOSYLTRANSFERASE"/>
    <property type="match status" value="1"/>
</dbReference>
<dbReference type="GO" id="GO:0016757">
    <property type="term" value="F:glycosyltransferase activity"/>
    <property type="evidence" value="ECO:0007669"/>
    <property type="project" value="UniProtKB-KW"/>
</dbReference>
<evidence type="ECO:0000256" key="7">
    <source>
        <dbReference type="ARBA" id="ARBA00022490"/>
    </source>
</evidence>
<feature type="domain" description="Phosphoribosyltransferase" evidence="12">
    <location>
        <begin position="43"/>
        <end position="157"/>
    </location>
</feature>
<keyword evidence="10 11" id="KW-0660">Purine salvage</keyword>
<dbReference type="HAMAP" id="MF_00004">
    <property type="entry name" value="Aden_phosphoribosyltr"/>
    <property type="match status" value="1"/>
</dbReference>
<gene>
    <name evidence="11 13" type="primary">apt</name>
    <name evidence="13" type="ORF">GCM10022197_06420</name>
</gene>
<dbReference type="NCBIfam" id="NF002636">
    <property type="entry name" value="PRK02304.1-5"/>
    <property type="match status" value="1"/>
</dbReference>
<evidence type="ECO:0000256" key="4">
    <source>
        <dbReference type="ARBA" id="ARBA00004659"/>
    </source>
</evidence>
<evidence type="ECO:0000256" key="5">
    <source>
        <dbReference type="ARBA" id="ARBA00008391"/>
    </source>
</evidence>
<dbReference type="NCBIfam" id="NF002634">
    <property type="entry name" value="PRK02304.1-3"/>
    <property type="match status" value="1"/>
</dbReference>
<dbReference type="EMBL" id="BAAAYR010000001">
    <property type="protein sequence ID" value="GAA3554009.1"/>
    <property type="molecule type" value="Genomic_DNA"/>
</dbReference>
<comment type="pathway">
    <text evidence="4 11">Purine metabolism; AMP biosynthesis via salvage pathway; AMP from adenine: step 1/1.</text>
</comment>
<keyword evidence="7 11" id="KW-0963">Cytoplasm</keyword>
<evidence type="ECO:0000313" key="13">
    <source>
        <dbReference type="EMBL" id="GAA3554009.1"/>
    </source>
</evidence>
<protein>
    <recommendedName>
        <fullName evidence="6 11">Adenine phosphoribosyltransferase</fullName>
        <shortName evidence="11">APRT</shortName>
        <ecNumber evidence="6 11">2.4.2.7</ecNumber>
    </recommendedName>
</protein>
<keyword evidence="8 11" id="KW-0328">Glycosyltransferase</keyword>
<evidence type="ECO:0000256" key="9">
    <source>
        <dbReference type="ARBA" id="ARBA00022679"/>
    </source>
</evidence>
<evidence type="ECO:0000256" key="10">
    <source>
        <dbReference type="ARBA" id="ARBA00022726"/>
    </source>
</evidence>
<evidence type="ECO:0000256" key="8">
    <source>
        <dbReference type="ARBA" id="ARBA00022676"/>
    </source>
</evidence>
<accession>A0ABP6WN15</accession>
<dbReference type="NCBIfam" id="TIGR01090">
    <property type="entry name" value="apt"/>
    <property type="match status" value="1"/>
</dbReference>
<dbReference type="InterPro" id="IPR000836">
    <property type="entry name" value="PRTase_dom"/>
</dbReference>
<evidence type="ECO:0000256" key="11">
    <source>
        <dbReference type="HAMAP-Rule" id="MF_00004"/>
    </source>
</evidence>
<dbReference type="InterPro" id="IPR005764">
    <property type="entry name" value="Ade_phspho_trans"/>
</dbReference>
<comment type="subunit">
    <text evidence="11">Homodimer.</text>
</comment>
<comment type="similarity">
    <text evidence="5 11">Belongs to the purine/pyrimidine phosphoribosyltransferase family.</text>
</comment>
<dbReference type="PANTHER" id="PTHR32315">
    <property type="entry name" value="ADENINE PHOSPHORIBOSYLTRANSFERASE"/>
    <property type="match status" value="1"/>
</dbReference>
<dbReference type="InterPro" id="IPR050054">
    <property type="entry name" value="UPRTase/APRTase"/>
</dbReference>
<keyword evidence="14" id="KW-1185">Reference proteome</keyword>
<comment type="function">
    <text evidence="2 11">Catalyzes a salvage reaction resulting in the formation of AMP, that is energically less costly than de novo synthesis.</text>
</comment>
<comment type="subcellular location">
    <subcellularLocation>
        <location evidence="3 11">Cytoplasm</location>
    </subcellularLocation>
</comment>
<dbReference type="Gene3D" id="3.40.50.2020">
    <property type="match status" value="1"/>
</dbReference>
<keyword evidence="9 11" id="KW-0808">Transferase</keyword>
<dbReference type="SUPFAM" id="SSF53271">
    <property type="entry name" value="PRTase-like"/>
    <property type="match status" value="1"/>
</dbReference>
<comment type="caution">
    <text evidence="13">The sequence shown here is derived from an EMBL/GenBank/DDBJ whole genome shotgun (WGS) entry which is preliminary data.</text>
</comment>
<proteinExistence type="inferred from homology"/>
<dbReference type="RefSeq" id="WP_204912260.1">
    <property type="nucleotide sequence ID" value="NZ_BAAAYR010000001.1"/>
</dbReference>
<dbReference type="CDD" id="cd06223">
    <property type="entry name" value="PRTases_typeI"/>
    <property type="match status" value="1"/>
</dbReference>
<evidence type="ECO:0000256" key="1">
    <source>
        <dbReference type="ARBA" id="ARBA00000868"/>
    </source>
</evidence>
<dbReference type="InterPro" id="IPR029057">
    <property type="entry name" value="PRTase-like"/>
</dbReference>
<comment type="catalytic activity">
    <reaction evidence="1 11">
        <text>AMP + diphosphate = 5-phospho-alpha-D-ribose 1-diphosphate + adenine</text>
        <dbReference type="Rhea" id="RHEA:16609"/>
        <dbReference type="ChEBI" id="CHEBI:16708"/>
        <dbReference type="ChEBI" id="CHEBI:33019"/>
        <dbReference type="ChEBI" id="CHEBI:58017"/>
        <dbReference type="ChEBI" id="CHEBI:456215"/>
        <dbReference type="EC" id="2.4.2.7"/>
    </reaction>
</comment>
<reference evidence="14" key="1">
    <citation type="journal article" date="2019" name="Int. J. Syst. Evol. Microbiol.">
        <title>The Global Catalogue of Microorganisms (GCM) 10K type strain sequencing project: providing services to taxonomists for standard genome sequencing and annotation.</title>
        <authorList>
            <consortium name="The Broad Institute Genomics Platform"/>
            <consortium name="The Broad Institute Genome Sequencing Center for Infectious Disease"/>
            <person name="Wu L."/>
            <person name="Ma J."/>
        </authorList>
    </citation>
    <scope>NUCLEOTIDE SEQUENCE [LARGE SCALE GENOMIC DNA]</scope>
    <source>
        <strain evidence="14">JCM 16540</strain>
    </source>
</reference>
<dbReference type="Pfam" id="PF00156">
    <property type="entry name" value="Pribosyltran"/>
    <property type="match status" value="1"/>
</dbReference>
<evidence type="ECO:0000256" key="6">
    <source>
        <dbReference type="ARBA" id="ARBA00011893"/>
    </source>
</evidence>